<dbReference type="GO" id="GO:0036126">
    <property type="term" value="C:sperm flagellum"/>
    <property type="evidence" value="ECO:0007669"/>
    <property type="project" value="EnsemblMetazoa"/>
</dbReference>
<feature type="region of interest" description="Disordered" evidence="2">
    <location>
        <begin position="38"/>
        <end position="61"/>
    </location>
</feature>
<feature type="domain" description="Dynein heavy chain linker" evidence="3">
    <location>
        <begin position="928"/>
        <end position="1077"/>
    </location>
</feature>
<evidence type="ECO:0000313" key="5">
    <source>
        <dbReference type="Proteomes" id="UP000001292"/>
    </source>
</evidence>
<evidence type="ECO:0000256" key="2">
    <source>
        <dbReference type="SAM" id="MobiDB-lite"/>
    </source>
</evidence>
<name>B4I3P7_DROSE</name>
<organism evidence="5">
    <name type="scientific">Drosophila sechellia</name>
    <name type="common">Fruit fly</name>
    <dbReference type="NCBI Taxonomy" id="7238"/>
    <lineage>
        <taxon>Eukaryota</taxon>
        <taxon>Metazoa</taxon>
        <taxon>Ecdysozoa</taxon>
        <taxon>Arthropoda</taxon>
        <taxon>Hexapoda</taxon>
        <taxon>Insecta</taxon>
        <taxon>Pterygota</taxon>
        <taxon>Neoptera</taxon>
        <taxon>Endopterygota</taxon>
        <taxon>Diptera</taxon>
        <taxon>Brachycera</taxon>
        <taxon>Muscomorpha</taxon>
        <taxon>Ephydroidea</taxon>
        <taxon>Drosophilidae</taxon>
        <taxon>Drosophila</taxon>
        <taxon>Sophophora</taxon>
    </lineage>
</organism>
<dbReference type="PhylomeDB" id="B4I3P7"/>
<protein>
    <submittedName>
        <fullName evidence="4">GM10760</fullName>
    </submittedName>
</protein>
<accession>B4I3P7</accession>
<dbReference type="GO" id="GO:0030317">
    <property type="term" value="P:flagellated sperm motility"/>
    <property type="evidence" value="ECO:0007669"/>
    <property type="project" value="EnsemblMetazoa"/>
</dbReference>
<sequence length="1106" mass="129604">MAVMTNIAESQGEGGEQQEYASATVAILTCENLEVGQNYDGSQESDESSTSSISNKGPDGTQFKREAEKAICIMPPRPGTTMMNYQELYIPRNQLTDVYYPIQEAQRWLTLMDKMGKAHRFPLPTILPKVIQTRYVPKRHLPKDVEVDRRRRQYQKINLVNELAKAGLTDDVLQPTEEQYNVMSEFAFPHKFPLSYFDDSNFDINSPAAWFELGVVGDAHYPLPAKAYLPYNQSLLNCQWGMAAVTAHHEDSDLWTLLSLEDGCTYTVPKLQFMFMAEDPHKYIKRLQAAVHERHKGEQLMLMELIVDCVLHEDIESTVFYSFKPIELVLQAAKVSEQCKRRLRSEVNLVFERLMALYELEQFILKMPKEFPQFRNINLKEFLPRSFAVEVSGKERLELQALGITMQEKRYDFLKASLFYCGGGIEAMAGVAIECQYIETLSIFICNFSKPLALVDFLQAQEAHSDNVATFLKVYWPQQLTTVITVVLRALGKGWLDISLNTWTVYLMCKISRFILQVKFRMQESMEVLLETSLMNFSHFVCDPCLQFLELKSNYKWTNNYIDTEFPFQKPVFAMTLGISEDRKVFYSTDPDEFQPGLVEIFKKCLEKSSGVRCIDGSVMSFLKFAPNLYILTVELIEDRFLRENELLKNCYAKAVLPLRAYARLYERFIDFYLLNVNTYMQAYAQAHKPSSEVKRDILENKRLKEELREILPAYITIGPFYINVDTLKQFMIKKRIEVVRRIFEYYVDRMYETNELLLDRCLEMFRRIAERPISIEHLYEIRDFAQTVPDLVDELKADIQVMWLEYDLLDSFFYNLSDHQFAMKWNVYAWPHQIMVRLSTLKDEQKVDIEDFLRLHASECQAFEERLESLNDEVQAYSLAFNTNRAQETSVDIKKTWALIKELEKVSQTLQFRQELFELEPLSVEFLESIIASFTPYKNLWYGCANFLKLEDATLGNPIAQLDLEDVWNNLMRLRDELTESMQIFHEKIEIMDVAKTFIAKIDDFVPVYNSIRDIRNENWMYIHWQEVSAITGQEIKYSVAMNYQYLMRKGILDFLPEVHIISEKANNEAEEIRRAIEEEERRKQAELDALLLRKQLRKCRRDIL</sequence>
<dbReference type="PANTHER" id="PTHR22878:SF68">
    <property type="entry name" value="DYNEIN HEAVY CHAIN 6, AXONEMAL-LIKE"/>
    <property type="match status" value="1"/>
</dbReference>
<feature type="coiled-coil region" evidence="1">
    <location>
        <begin position="1064"/>
        <end position="1097"/>
    </location>
</feature>
<dbReference type="GO" id="GO:0045505">
    <property type="term" value="F:dynein intermediate chain binding"/>
    <property type="evidence" value="ECO:0007669"/>
    <property type="project" value="InterPro"/>
</dbReference>
<dbReference type="AlphaFoldDB" id="B4I3P7"/>
<dbReference type="Pfam" id="PF08393">
    <property type="entry name" value="DHC_N2"/>
    <property type="match status" value="1"/>
</dbReference>
<dbReference type="HOGENOM" id="CLU_000038_5_1_1"/>
<evidence type="ECO:0000259" key="3">
    <source>
        <dbReference type="Pfam" id="PF08393"/>
    </source>
</evidence>
<dbReference type="InterPro" id="IPR026983">
    <property type="entry name" value="DHC"/>
</dbReference>
<dbReference type="Proteomes" id="UP000001292">
    <property type="component" value="Unassembled WGS sequence"/>
</dbReference>
<dbReference type="GO" id="GO:0051959">
    <property type="term" value="F:dynein light intermediate chain binding"/>
    <property type="evidence" value="ECO:0007669"/>
    <property type="project" value="InterPro"/>
</dbReference>
<dbReference type="GO" id="GO:0030286">
    <property type="term" value="C:dynein complex"/>
    <property type="evidence" value="ECO:0007669"/>
    <property type="project" value="InterPro"/>
</dbReference>
<dbReference type="InterPro" id="IPR013602">
    <property type="entry name" value="Dynein_heavy_linker"/>
</dbReference>
<evidence type="ECO:0000256" key="1">
    <source>
        <dbReference type="SAM" id="Coils"/>
    </source>
</evidence>
<gene>
    <name evidence="4" type="primary">Dsec\GM10760</name>
    <name evidence="4" type="ORF">Dsec_GM10760</name>
</gene>
<dbReference type="OMA" id="QVKFRMQ"/>
<evidence type="ECO:0000313" key="4">
    <source>
        <dbReference type="EMBL" id="EDW54840.1"/>
    </source>
</evidence>
<proteinExistence type="predicted"/>
<feature type="coiled-coil region" evidence="1">
    <location>
        <begin position="854"/>
        <end position="881"/>
    </location>
</feature>
<keyword evidence="1" id="KW-0175">Coiled coil</keyword>
<reference evidence="4 5" key="1">
    <citation type="journal article" date="2007" name="Nature">
        <title>Evolution of genes and genomes on the Drosophila phylogeny.</title>
        <authorList>
            <consortium name="Drosophila 12 Genomes Consortium"/>
            <person name="Clark A.G."/>
            <person name="Eisen M.B."/>
            <person name="Smith D.R."/>
            <person name="Bergman C.M."/>
            <person name="Oliver B."/>
            <person name="Markow T.A."/>
            <person name="Kaufman T.C."/>
            <person name="Kellis M."/>
            <person name="Gelbart W."/>
            <person name="Iyer V.N."/>
            <person name="Pollard D.A."/>
            <person name="Sackton T.B."/>
            <person name="Larracuente A.M."/>
            <person name="Singh N.D."/>
            <person name="Abad J.P."/>
            <person name="Abt D.N."/>
            <person name="Adryan B."/>
            <person name="Aguade M."/>
            <person name="Akashi H."/>
            <person name="Anderson W.W."/>
            <person name="Aquadro C.F."/>
            <person name="Ardell D.H."/>
            <person name="Arguello R."/>
            <person name="Artieri C.G."/>
            <person name="Barbash D.A."/>
            <person name="Barker D."/>
            <person name="Barsanti P."/>
            <person name="Batterham P."/>
            <person name="Batzoglou S."/>
            <person name="Begun D."/>
            <person name="Bhutkar A."/>
            <person name="Blanco E."/>
            <person name="Bosak S.A."/>
            <person name="Bradley R.K."/>
            <person name="Brand A.D."/>
            <person name="Brent M.R."/>
            <person name="Brooks A.N."/>
            <person name="Brown R.H."/>
            <person name="Butlin R.K."/>
            <person name="Caggese C."/>
            <person name="Calvi B.R."/>
            <person name="Bernardo de Carvalho A."/>
            <person name="Caspi A."/>
            <person name="Castrezana S."/>
            <person name="Celniker S.E."/>
            <person name="Chang J.L."/>
            <person name="Chapple C."/>
            <person name="Chatterji S."/>
            <person name="Chinwalla A."/>
            <person name="Civetta A."/>
            <person name="Clifton S.W."/>
            <person name="Comeron J.M."/>
            <person name="Costello J.C."/>
            <person name="Coyne J.A."/>
            <person name="Daub J."/>
            <person name="David R.G."/>
            <person name="Delcher A.L."/>
            <person name="Delehaunty K."/>
            <person name="Do C.B."/>
            <person name="Ebling H."/>
            <person name="Edwards K."/>
            <person name="Eickbush T."/>
            <person name="Evans J.D."/>
            <person name="Filipski A."/>
            <person name="Findeiss S."/>
            <person name="Freyhult E."/>
            <person name="Fulton L."/>
            <person name="Fulton R."/>
            <person name="Garcia A.C."/>
            <person name="Gardiner A."/>
            <person name="Garfield D.A."/>
            <person name="Garvin B.E."/>
            <person name="Gibson G."/>
            <person name="Gilbert D."/>
            <person name="Gnerre S."/>
            <person name="Godfrey J."/>
            <person name="Good R."/>
            <person name="Gotea V."/>
            <person name="Gravely B."/>
            <person name="Greenberg A.J."/>
            <person name="Griffiths-Jones S."/>
            <person name="Gross S."/>
            <person name="Guigo R."/>
            <person name="Gustafson E.A."/>
            <person name="Haerty W."/>
            <person name="Hahn M.W."/>
            <person name="Halligan D.L."/>
            <person name="Halpern A.L."/>
            <person name="Halter G.M."/>
            <person name="Han M.V."/>
            <person name="Heger A."/>
            <person name="Hillier L."/>
            <person name="Hinrichs A.S."/>
            <person name="Holmes I."/>
            <person name="Hoskins R.A."/>
            <person name="Hubisz M.J."/>
            <person name="Hultmark D."/>
            <person name="Huntley M.A."/>
            <person name="Jaffe D.B."/>
            <person name="Jagadeeshan S."/>
            <person name="Jeck W.R."/>
            <person name="Johnson J."/>
            <person name="Jones C.D."/>
            <person name="Jordan W.C."/>
            <person name="Karpen G.H."/>
            <person name="Kataoka E."/>
            <person name="Keightley P.D."/>
            <person name="Kheradpour P."/>
            <person name="Kirkness E.F."/>
            <person name="Koerich L.B."/>
            <person name="Kristiansen K."/>
            <person name="Kudrna D."/>
            <person name="Kulathinal R.J."/>
            <person name="Kumar S."/>
            <person name="Kwok R."/>
            <person name="Lander E."/>
            <person name="Langley C.H."/>
            <person name="Lapoint R."/>
            <person name="Lazzaro B.P."/>
            <person name="Lee S.J."/>
            <person name="Levesque L."/>
            <person name="Li R."/>
            <person name="Lin C.F."/>
            <person name="Lin M.F."/>
            <person name="Lindblad-Toh K."/>
            <person name="Llopart A."/>
            <person name="Long M."/>
            <person name="Low L."/>
            <person name="Lozovsky E."/>
            <person name="Lu J."/>
            <person name="Luo M."/>
            <person name="Machado C.A."/>
            <person name="Makalowski W."/>
            <person name="Marzo M."/>
            <person name="Matsuda M."/>
            <person name="Matzkin L."/>
            <person name="McAllister B."/>
            <person name="McBride C.S."/>
            <person name="McKernan B."/>
            <person name="McKernan K."/>
            <person name="Mendez-Lago M."/>
            <person name="Minx P."/>
            <person name="Mollenhauer M.U."/>
            <person name="Montooth K."/>
            <person name="Mount S.M."/>
            <person name="Mu X."/>
            <person name="Myers E."/>
            <person name="Negre B."/>
            <person name="Newfeld S."/>
            <person name="Nielsen R."/>
            <person name="Noor M.A."/>
            <person name="O'Grady P."/>
            <person name="Pachter L."/>
            <person name="Papaceit M."/>
            <person name="Parisi M.J."/>
            <person name="Parisi M."/>
            <person name="Parts L."/>
            <person name="Pedersen J.S."/>
            <person name="Pesole G."/>
            <person name="Phillippy A.M."/>
            <person name="Ponting C.P."/>
            <person name="Pop M."/>
            <person name="Porcelli D."/>
            <person name="Powell J.R."/>
            <person name="Prohaska S."/>
            <person name="Pruitt K."/>
            <person name="Puig M."/>
            <person name="Quesneville H."/>
            <person name="Ram K.R."/>
            <person name="Rand D."/>
            <person name="Rasmussen M.D."/>
            <person name="Reed L.K."/>
            <person name="Reenan R."/>
            <person name="Reily A."/>
            <person name="Remington K.A."/>
            <person name="Rieger T.T."/>
            <person name="Ritchie M.G."/>
            <person name="Robin C."/>
            <person name="Rogers Y.H."/>
            <person name="Rohde C."/>
            <person name="Rozas J."/>
            <person name="Rubenfield M.J."/>
            <person name="Ruiz A."/>
            <person name="Russo S."/>
            <person name="Salzberg S.L."/>
            <person name="Sanchez-Gracia A."/>
            <person name="Saranga D.J."/>
            <person name="Sato H."/>
            <person name="Schaeffer S.W."/>
            <person name="Schatz M.C."/>
            <person name="Schlenke T."/>
            <person name="Schwartz R."/>
            <person name="Segarra C."/>
            <person name="Singh R.S."/>
            <person name="Sirot L."/>
            <person name="Sirota M."/>
            <person name="Sisneros N.B."/>
            <person name="Smith C.D."/>
            <person name="Smith T.F."/>
            <person name="Spieth J."/>
            <person name="Stage D.E."/>
            <person name="Stark A."/>
            <person name="Stephan W."/>
            <person name="Strausberg R.L."/>
            <person name="Strempel S."/>
            <person name="Sturgill D."/>
            <person name="Sutton G."/>
            <person name="Sutton G.G."/>
            <person name="Tao W."/>
            <person name="Teichmann S."/>
            <person name="Tobari Y.N."/>
            <person name="Tomimura Y."/>
            <person name="Tsolas J.M."/>
            <person name="Valente V.L."/>
            <person name="Venter E."/>
            <person name="Venter J.C."/>
            <person name="Vicario S."/>
            <person name="Vieira F.G."/>
            <person name="Vilella A.J."/>
            <person name="Villasante A."/>
            <person name="Walenz B."/>
            <person name="Wang J."/>
            <person name="Wasserman M."/>
            <person name="Watts T."/>
            <person name="Wilson D."/>
            <person name="Wilson R.K."/>
            <person name="Wing R.A."/>
            <person name="Wolfner M.F."/>
            <person name="Wong A."/>
            <person name="Wong G.K."/>
            <person name="Wu C.I."/>
            <person name="Wu G."/>
            <person name="Yamamoto D."/>
            <person name="Yang H.P."/>
            <person name="Yang S.P."/>
            <person name="Yorke J.A."/>
            <person name="Yoshida K."/>
            <person name="Zdobnov E."/>
            <person name="Zhang P."/>
            <person name="Zhang Y."/>
            <person name="Zimin A.V."/>
            <person name="Baldwin J."/>
            <person name="Abdouelleil A."/>
            <person name="Abdulkadir J."/>
            <person name="Abebe A."/>
            <person name="Abera B."/>
            <person name="Abreu J."/>
            <person name="Acer S.C."/>
            <person name="Aftuck L."/>
            <person name="Alexander A."/>
            <person name="An P."/>
            <person name="Anderson E."/>
            <person name="Anderson S."/>
            <person name="Arachi H."/>
            <person name="Azer M."/>
            <person name="Bachantsang P."/>
            <person name="Barry A."/>
            <person name="Bayul T."/>
            <person name="Berlin A."/>
            <person name="Bessette D."/>
            <person name="Bloom T."/>
            <person name="Blye J."/>
            <person name="Boguslavskiy L."/>
            <person name="Bonnet C."/>
            <person name="Boukhgalter B."/>
            <person name="Bourzgui I."/>
            <person name="Brown A."/>
            <person name="Cahill P."/>
            <person name="Channer S."/>
            <person name="Cheshatsang Y."/>
            <person name="Chuda L."/>
            <person name="Citroen M."/>
            <person name="Collymore A."/>
            <person name="Cooke P."/>
            <person name="Costello M."/>
            <person name="D'Aco K."/>
            <person name="Daza R."/>
            <person name="De Haan G."/>
            <person name="DeGray S."/>
            <person name="DeMaso C."/>
            <person name="Dhargay N."/>
            <person name="Dooley K."/>
            <person name="Dooley E."/>
            <person name="Doricent M."/>
            <person name="Dorje P."/>
            <person name="Dorjee K."/>
            <person name="Dupes A."/>
            <person name="Elong R."/>
            <person name="Falk J."/>
            <person name="Farina A."/>
            <person name="Faro S."/>
            <person name="Ferguson D."/>
            <person name="Fisher S."/>
            <person name="Foley C.D."/>
            <person name="Franke A."/>
            <person name="Friedrich D."/>
            <person name="Gadbois L."/>
            <person name="Gearin G."/>
            <person name="Gearin C.R."/>
            <person name="Giannoukos G."/>
            <person name="Goode T."/>
            <person name="Graham J."/>
            <person name="Grandbois E."/>
            <person name="Grewal S."/>
            <person name="Gyaltsen K."/>
            <person name="Hafez N."/>
            <person name="Hagos B."/>
            <person name="Hall J."/>
            <person name="Henson C."/>
            <person name="Hollinger A."/>
            <person name="Honan T."/>
            <person name="Huard M.D."/>
            <person name="Hughes L."/>
            <person name="Hurhula B."/>
            <person name="Husby M.E."/>
            <person name="Kamat A."/>
            <person name="Kanga B."/>
            <person name="Kashin S."/>
            <person name="Khazanovich D."/>
            <person name="Kisner P."/>
            <person name="Lance K."/>
            <person name="Lara M."/>
            <person name="Lee W."/>
            <person name="Lennon N."/>
            <person name="Letendre F."/>
            <person name="LeVine R."/>
            <person name="Lipovsky A."/>
            <person name="Liu X."/>
            <person name="Liu J."/>
            <person name="Liu S."/>
            <person name="Lokyitsang T."/>
            <person name="Lokyitsang Y."/>
            <person name="Lubonja R."/>
            <person name="Lui A."/>
            <person name="MacDonald P."/>
            <person name="Magnisalis V."/>
            <person name="Maru K."/>
            <person name="Matthews C."/>
            <person name="McCusker W."/>
            <person name="McDonough S."/>
            <person name="Mehta T."/>
            <person name="Meldrim J."/>
            <person name="Meneus L."/>
            <person name="Mihai O."/>
            <person name="Mihalev A."/>
            <person name="Mihova T."/>
            <person name="Mittelman R."/>
            <person name="Mlenga V."/>
            <person name="Montmayeur A."/>
            <person name="Mulrain L."/>
            <person name="Navidi A."/>
            <person name="Naylor J."/>
            <person name="Negash T."/>
            <person name="Nguyen T."/>
            <person name="Nguyen N."/>
            <person name="Nicol R."/>
            <person name="Norbu C."/>
            <person name="Norbu N."/>
            <person name="Novod N."/>
            <person name="O'Neill B."/>
            <person name="Osman S."/>
            <person name="Markiewicz E."/>
            <person name="Oyono O.L."/>
            <person name="Patti C."/>
            <person name="Phunkhang P."/>
            <person name="Pierre F."/>
            <person name="Priest M."/>
            <person name="Raghuraman S."/>
            <person name="Rege F."/>
            <person name="Reyes R."/>
            <person name="Rise C."/>
            <person name="Rogov P."/>
            <person name="Ross K."/>
            <person name="Ryan E."/>
            <person name="Settipalli S."/>
            <person name="Shea T."/>
            <person name="Sherpa N."/>
            <person name="Shi L."/>
            <person name="Shih D."/>
            <person name="Sparrow T."/>
            <person name="Spaulding J."/>
            <person name="Stalker J."/>
            <person name="Stange-Thomann N."/>
            <person name="Stavropoulos S."/>
            <person name="Stone C."/>
            <person name="Strader C."/>
            <person name="Tesfaye S."/>
            <person name="Thomson T."/>
            <person name="Thoulutsang Y."/>
            <person name="Thoulutsang D."/>
            <person name="Topham K."/>
            <person name="Topping I."/>
            <person name="Tsamla T."/>
            <person name="Vassiliev H."/>
            <person name="Vo A."/>
            <person name="Wangchuk T."/>
            <person name="Wangdi T."/>
            <person name="Weiand M."/>
            <person name="Wilkinson J."/>
            <person name="Wilson A."/>
            <person name="Yadav S."/>
            <person name="Young G."/>
            <person name="Yu Q."/>
            <person name="Zembek L."/>
            <person name="Zhong D."/>
            <person name="Zimmer A."/>
            <person name="Zwirko Z."/>
            <person name="Jaffe D.B."/>
            <person name="Alvarez P."/>
            <person name="Brockman W."/>
            <person name="Butler J."/>
            <person name="Chin C."/>
            <person name="Gnerre S."/>
            <person name="Grabherr M."/>
            <person name="Kleber M."/>
            <person name="Mauceli E."/>
            <person name="MacCallum I."/>
        </authorList>
    </citation>
    <scope>NUCLEOTIDE SEQUENCE [LARGE SCALE GENOMIC DNA]</scope>
    <source>
        <strain evidence="5">Rob3c / Tucson 14021-0248.25</strain>
    </source>
</reference>
<dbReference type="EMBL" id="CH480821">
    <property type="protein sequence ID" value="EDW54840.1"/>
    <property type="molecule type" value="Genomic_DNA"/>
</dbReference>
<dbReference type="PANTHER" id="PTHR22878">
    <property type="entry name" value="DYNEIN HEAVY CHAIN 6, AXONEMAL-LIKE-RELATED"/>
    <property type="match status" value="1"/>
</dbReference>
<keyword evidence="5" id="KW-1185">Reference proteome</keyword>